<dbReference type="Pfam" id="PF00480">
    <property type="entry name" value="ROK"/>
    <property type="match status" value="1"/>
</dbReference>
<comment type="caution">
    <text evidence="3">The sequence shown here is derived from an EMBL/GenBank/DDBJ whole genome shotgun (WGS) entry which is preliminary data.</text>
</comment>
<dbReference type="PROSITE" id="PS01125">
    <property type="entry name" value="ROK"/>
    <property type="match status" value="1"/>
</dbReference>
<dbReference type="STRING" id="103621.GCA_001067145_01230"/>
<dbReference type="Gene3D" id="1.10.10.10">
    <property type="entry name" value="Winged helix-like DNA-binding domain superfamily/Winged helix DNA-binding domain"/>
    <property type="match status" value="1"/>
</dbReference>
<dbReference type="InterPro" id="IPR000835">
    <property type="entry name" value="HTH_MarR-typ"/>
</dbReference>
<evidence type="ECO:0000313" key="4">
    <source>
        <dbReference type="Proteomes" id="UP000004778"/>
    </source>
</evidence>
<dbReference type="SUPFAM" id="SSF53067">
    <property type="entry name" value="Actin-like ATPase domain"/>
    <property type="match status" value="1"/>
</dbReference>
<reference evidence="3 4" key="1">
    <citation type="submission" date="2009-01" db="EMBL/GenBank/DDBJ databases">
        <authorList>
            <person name="Qin X."/>
            <person name="Bachman B."/>
            <person name="Battles P."/>
            <person name="Bell A."/>
            <person name="Bess C."/>
            <person name="Bickham C."/>
            <person name="Chaboub L."/>
            <person name="Chen D."/>
            <person name="Coyle M."/>
            <person name="Deiros D.R."/>
            <person name="Dinh H."/>
            <person name="Forbes L."/>
            <person name="Fowler G."/>
            <person name="Francisco L."/>
            <person name="Fu Q."/>
            <person name="Gubbala S."/>
            <person name="Hale W."/>
            <person name="Han Y."/>
            <person name="Hemphill L."/>
            <person name="Highlander S.K."/>
            <person name="Hirani K."/>
            <person name="Hogues M."/>
            <person name="Jackson L."/>
            <person name="Jakkamsetti A."/>
            <person name="Javaid M."/>
            <person name="Jiang H."/>
            <person name="Korchina V."/>
            <person name="Kovar C."/>
            <person name="Lara F."/>
            <person name="Lee S."/>
            <person name="Mata R."/>
            <person name="Mathew T."/>
            <person name="Moen C."/>
            <person name="Morales K."/>
            <person name="Munidasa M."/>
            <person name="Nazareth L."/>
            <person name="Ngo R."/>
            <person name="Nguyen L."/>
            <person name="Okwuonu G."/>
            <person name="Ongeri F."/>
            <person name="Patil S."/>
            <person name="Petrosino J."/>
            <person name="Pham C."/>
            <person name="Pham P."/>
            <person name="Pu L.-L."/>
            <person name="Puazo M."/>
            <person name="Raj R."/>
            <person name="Reid J."/>
            <person name="Rouhana J."/>
            <person name="Saada N."/>
            <person name="Shang Y."/>
            <person name="Simmons D."/>
            <person name="Thornton R."/>
            <person name="Warren J."/>
            <person name="Weissenberger G."/>
            <person name="Zhang J."/>
            <person name="Zhang L."/>
            <person name="Zhou C."/>
            <person name="Zhu D."/>
            <person name="Muzny D."/>
            <person name="Worley K."/>
            <person name="Gibbs R."/>
        </authorList>
    </citation>
    <scope>NUCLEOTIDE SEQUENCE [LARGE SCALE GENOMIC DNA]</scope>
    <source>
        <strain evidence="3 4">DSM 15434</strain>
    </source>
</reference>
<dbReference type="InterPro" id="IPR000600">
    <property type="entry name" value="ROK"/>
</dbReference>
<dbReference type="HOGENOM" id="CLU_036604_13_4_11"/>
<keyword evidence="4" id="KW-1185">Reference proteome</keyword>
<evidence type="ECO:0000313" key="3">
    <source>
        <dbReference type="EMBL" id="EEH67029.1"/>
    </source>
</evidence>
<gene>
    <name evidence="3" type="ORF">HMPREF0058_0127</name>
</gene>
<proteinExistence type="inferred from homology"/>
<dbReference type="Proteomes" id="UP000004778">
    <property type="component" value="Unassembled WGS sequence"/>
</dbReference>
<dbReference type="SUPFAM" id="SSF46785">
    <property type="entry name" value="Winged helix' DNA-binding domain"/>
    <property type="match status" value="1"/>
</dbReference>
<dbReference type="CDD" id="cd00090">
    <property type="entry name" value="HTH_ARSR"/>
    <property type="match status" value="1"/>
</dbReference>
<dbReference type="InterPro" id="IPR011991">
    <property type="entry name" value="ArsR-like_HTH"/>
</dbReference>
<dbReference type="InterPro" id="IPR043129">
    <property type="entry name" value="ATPase_NBD"/>
</dbReference>
<evidence type="ECO:0000259" key="2">
    <source>
        <dbReference type="Pfam" id="PF01047"/>
    </source>
</evidence>
<dbReference type="OrthoDB" id="3464494at2"/>
<comment type="similarity">
    <text evidence="1">Belongs to the ROK (NagC/XylR) family.</text>
</comment>
<dbReference type="InterPro" id="IPR036388">
    <property type="entry name" value="WH-like_DNA-bd_sf"/>
</dbReference>
<dbReference type="EMBL" id="ACFH01000006">
    <property type="protein sequence ID" value="EEH67029.1"/>
    <property type="molecule type" value="Genomic_DNA"/>
</dbReference>
<sequence length="385" mass="39136">MPSRATLTERGPVAAVLLSLASRGPASRTELAASLGLSAATLTRATRALAEAGLVDESRVEAEGPGRPLSLVSLVPGSAALMGVKLTGTHAWAVVIDPVGTVLAKEMEPLAGGAPHEVAAQIAGLARRLAEDCGQEPRGIGISLGASVVGGRIVRVAPFLDWHDVPFAELVTQTSGLPVSLANDVRAFAYAEAWYGLGREASPFALLTVGAGIGCGLVVDGEPLEGAHGAAGSVGHLPVAQDGPACELGHVGCARALASTPGMLARAAQLLGREVDLDELVHLDAEGDPVAGRVLGDAARALGVIVGALVAIVDPGLVVVSGEAVGAIQPHEAELYEAVERARHWSAPQPQIRLRPFTFADWARGAATLAVEPWALAVQSAARAS</sequence>
<name>C0W2N3_9ACTO</name>
<dbReference type="Pfam" id="PF01047">
    <property type="entry name" value="MarR"/>
    <property type="match status" value="1"/>
</dbReference>
<dbReference type="RefSeq" id="WP_006549427.1">
    <property type="nucleotide sequence ID" value="NZ_DS999576.1"/>
</dbReference>
<dbReference type="GO" id="GO:0003700">
    <property type="term" value="F:DNA-binding transcription factor activity"/>
    <property type="evidence" value="ECO:0007669"/>
    <property type="project" value="InterPro"/>
</dbReference>
<dbReference type="PANTHER" id="PTHR18964:SF149">
    <property type="entry name" value="BIFUNCTIONAL UDP-N-ACETYLGLUCOSAMINE 2-EPIMERASE_N-ACETYLMANNOSAMINE KINASE"/>
    <property type="match status" value="1"/>
</dbReference>
<dbReference type="Gene3D" id="3.30.420.40">
    <property type="match status" value="2"/>
</dbReference>
<dbReference type="AlphaFoldDB" id="C0W2N3"/>
<accession>C0W2N3</accession>
<dbReference type="InterPro" id="IPR036390">
    <property type="entry name" value="WH_DNA-bd_sf"/>
</dbReference>
<organism evidence="3 4">
    <name type="scientific">Actinomyces urogenitalis DSM 15434</name>
    <dbReference type="NCBI Taxonomy" id="525246"/>
    <lineage>
        <taxon>Bacteria</taxon>
        <taxon>Bacillati</taxon>
        <taxon>Actinomycetota</taxon>
        <taxon>Actinomycetes</taxon>
        <taxon>Actinomycetales</taxon>
        <taxon>Actinomycetaceae</taxon>
        <taxon>Actinomyces</taxon>
    </lineage>
</organism>
<dbReference type="PANTHER" id="PTHR18964">
    <property type="entry name" value="ROK (REPRESSOR, ORF, KINASE) FAMILY"/>
    <property type="match status" value="1"/>
</dbReference>
<dbReference type="eggNOG" id="COG1940">
    <property type="taxonomic scope" value="Bacteria"/>
</dbReference>
<feature type="domain" description="HTH marR-type" evidence="2">
    <location>
        <begin position="15"/>
        <end position="57"/>
    </location>
</feature>
<dbReference type="InterPro" id="IPR049874">
    <property type="entry name" value="ROK_cs"/>
</dbReference>
<evidence type="ECO:0000256" key="1">
    <source>
        <dbReference type="ARBA" id="ARBA00006479"/>
    </source>
</evidence>
<protein>
    <submittedName>
        <fullName evidence="3">ROK family protein</fullName>
    </submittedName>
</protein>